<dbReference type="GO" id="GO:0005886">
    <property type="term" value="C:plasma membrane"/>
    <property type="evidence" value="ECO:0007669"/>
    <property type="project" value="UniProtKB-SubCell"/>
</dbReference>
<keyword evidence="9 13" id="KW-1133">Transmembrane helix</keyword>
<evidence type="ECO:0000256" key="2">
    <source>
        <dbReference type="ARBA" id="ARBA00004651"/>
    </source>
</evidence>
<evidence type="ECO:0000256" key="13">
    <source>
        <dbReference type="SAM" id="Phobius"/>
    </source>
</evidence>
<accession>A0A158IFU0</accession>
<sequence>MAHNRTASRPAFSAADKLFHWITVLLLVVQYSIGWLMPDVHRDTKPVGLVGLHLSVGALIVLVVLGRFVWRLMHPLPPEPEMVPRVFRTAARVTHWLLYALLIAFPLMGWANASSRGWAVSLFHVVPLPPLAATGSSIGHALGDVHKFTAWVLIVLVGFHVLGALFHHLILHDDTLRRMLPGRRDQSPNR</sequence>
<evidence type="ECO:0000256" key="3">
    <source>
        <dbReference type="ARBA" id="ARBA00022448"/>
    </source>
</evidence>
<evidence type="ECO:0000256" key="12">
    <source>
        <dbReference type="ARBA" id="ARBA00037975"/>
    </source>
</evidence>
<keyword evidence="6 13" id="KW-0812">Transmembrane</keyword>
<evidence type="ECO:0000313" key="16">
    <source>
        <dbReference type="Proteomes" id="UP000054977"/>
    </source>
</evidence>
<feature type="transmembrane region" description="Helical" evidence="13">
    <location>
        <begin position="18"/>
        <end position="37"/>
    </location>
</feature>
<keyword evidence="11 13" id="KW-0472">Membrane</keyword>
<protein>
    <submittedName>
        <fullName evidence="15">Cytochrome B561</fullName>
    </submittedName>
</protein>
<dbReference type="Pfam" id="PF01292">
    <property type="entry name" value="Ni_hydr_CYTB"/>
    <property type="match status" value="1"/>
</dbReference>
<keyword evidence="16" id="KW-1185">Reference proteome</keyword>
<dbReference type="SUPFAM" id="SSF81342">
    <property type="entry name" value="Transmembrane di-heme cytochromes"/>
    <property type="match status" value="1"/>
</dbReference>
<dbReference type="GO" id="GO:0046872">
    <property type="term" value="F:metal ion binding"/>
    <property type="evidence" value="ECO:0007669"/>
    <property type="project" value="UniProtKB-KW"/>
</dbReference>
<keyword evidence="5" id="KW-0349">Heme</keyword>
<comment type="cofactor">
    <cofactor evidence="1">
        <name>heme b</name>
        <dbReference type="ChEBI" id="CHEBI:60344"/>
    </cofactor>
</comment>
<comment type="subcellular location">
    <subcellularLocation>
        <location evidence="2">Cell membrane</location>
        <topology evidence="2">Multi-pass membrane protein</topology>
    </subcellularLocation>
</comment>
<dbReference type="RefSeq" id="WP_087669431.1">
    <property type="nucleotide sequence ID" value="NZ_FCNW02000031.1"/>
</dbReference>
<name>A0A158IFU0_9BURK</name>
<dbReference type="InterPro" id="IPR011577">
    <property type="entry name" value="Cyt_b561_bac/Ni-Hgenase"/>
</dbReference>
<keyword evidence="7" id="KW-0479">Metal-binding</keyword>
<reference evidence="15" key="1">
    <citation type="submission" date="2016-01" db="EMBL/GenBank/DDBJ databases">
        <authorList>
            <person name="Peeters C."/>
        </authorList>
    </citation>
    <scope>NUCLEOTIDE SEQUENCE [LARGE SCALE GENOMIC DNA]</scope>
    <source>
        <strain evidence="15">LMG 22934</strain>
    </source>
</reference>
<dbReference type="GO" id="GO:0020037">
    <property type="term" value="F:heme binding"/>
    <property type="evidence" value="ECO:0007669"/>
    <property type="project" value="TreeGrafter"/>
</dbReference>
<evidence type="ECO:0000256" key="11">
    <source>
        <dbReference type="ARBA" id="ARBA00023136"/>
    </source>
</evidence>
<keyword evidence="4" id="KW-1003">Cell membrane</keyword>
<comment type="caution">
    <text evidence="15">The sequence shown here is derived from an EMBL/GenBank/DDBJ whole genome shotgun (WGS) entry which is preliminary data.</text>
</comment>
<feature type="domain" description="Cytochrome b561 bacterial/Ni-hydrogenase" evidence="14">
    <location>
        <begin position="14"/>
        <end position="182"/>
    </location>
</feature>
<gene>
    <name evidence="15" type="ORF">AWB65_04711</name>
</gene>
<evidence type="ECO:0000259" key="14">
    <source>
        <dbReference type="Pfam" id="PF01292"/>
    </source>
</evidence>
<feature type="transmembrane region" description="Helical" evidence="13">
    <location>
        <begin position="148"/>
        <end position="171"/>
    </location>
</feature>
<evidence type="ECO:0000256" key="5">
    <source>
        <dbReference type="ARBA" id="ARBA00022617"/>
    </source>
</evidence>
<evidence type="ECO:0000256" key="4">
    <source>
        <dbReference type="ARBA" id="ARBA00022475"/>
    </source>
</evidence>
<keyword evidence="8" id="KW-0249">Electron transport</keyword>
<keyword evidence="10" id="KW-0408">Iron</keyword>
<dbReference type="GO" id="GO:0022904">
    <property type="term" value="P:respiratory electron transport chain"/>
    <property type="evidence" value="ECO:0007669"/>
    <property type="project" value="InterPro"/>
</dbReference>
<evidence type="ECO:0000256" key="6">
    <source>
        <dbReference type="ARBA" id="ARBA00022692"/>
    </source>
</evidence>
<dbReference type="EMBL" id="FCNW02000031">
    <property type="protein sequence ID" value="SAL55129.1"/>
    <property type="molecule type" value="Genomic_DNA"/>
</dbReference>
<dbReference type="AlphaFoldDB" id="A0A158IFU0"/>
<dbReference type="InterPro" id="IPR016174">
    <property type="entry name" value="Di-haem_cyt_TM"/>
</dbReference>
<evidence type="ECO:0000313" key="15">
    <source>
        <dbReference type="EMBL" id="SAL55129.1"/>
    </source>
</evidence>
<feature type="transmembrane region" description="Helical" evidence="13">
    <location>
        <begin position="49"/>
        <end position="70"/>
    </location>
</feature>
<dbReference type="Proteomes" id="UP000054977">
    <property type="component" value="Unassembled WGS sequence"/>
</dbReference>
<keyword evidence="3" id="KW-0813">Transport</keyword>
<feature type="transmembrane region" description="Helical" evidence="13">
    <location>
        <begin position="90"/>
        <end position="110"/>
    </location>
</feature>
<evidence type="ECO:0000256" key="7">
    <source>
        <dbReference type="ARBA" id="ARBA00022723"/>
    </source>
</evidence>
<comment type="similarity">
    <text evidence="12">Belongs to the cytochrome b561 family.</text>
</comment>
<dbReference type="STRING" id="326474.AWB65_04711"/>
<dbReference type="InterPro" id="IPR052168">
    <property type="entry name" value="Cytochrome_b561_oxidase"/>
</dbReference>
<evidence type="ECO:0000256" key="1">
    <source>
        <dbReference type="ARBA" id="ARBA00001970"/>
    </source>
</evidence>
<evidence type="ECO:0000256" key="8">
    <source>
        <dbReference type="ARBA" id="ARBA00022982"/>
    </source>
</evidence>
<organism evidence="15 16">
    <name type="scientific">Caballeronia humi</name>
    <dbReference type="NCBI Taxonomy" id="326474"/>
    <lineage>
        <taxon>Bacteria</taxon>
        <taxon>Pseudomonadati</taxon>
        <taxon>Pseudomonadota</taxon>
        <taxon>Betaproteobacteria</taxon>
        <taxon>Burkholderiales</taxon>
        <taxon>Burkholderiaceae</taxon>
        <taxon>Caballeronia</taxon>
    </lineage>
</organism>
<dbReference type="GO" id="GO:0009055">
    <property type="term" value="F:electron transfer activity"/>
    <property type="evidence" value="ECO:0007669"/>
    <property type="project" value="InterPro"/>
</dbReference>
<dbReference type="PANTHER" id="PTHR30529:SF1">
    <property type="entry name" value="CYTOCHROME B561 HOMOLOG 2"/>
    <property type="match status" value="1"/>
</dbReference>
<dbReference type="OrthoDB" id="8723024at2"/>
<proteinExistence type="inferred from homology"/>
<evidence type="ECO:0000256" key="10">
    <source>
        <dbReference type="ARBA" id="ARBA00023004"/>
    </source>
</evidence>
<evidence type="ECO:0000256" key="9">
    <source>
        <dbReference type="ARBA" id="ARBA00022989"/>
    </source>
</evidence>
<dbReference type="PANTHER" id="PTHR30529">
    <property type="entry name" value="CYTOCHROME B561"/>
    <property type="match status" value="1"/>
</dbReference>